<sequence length="361" mass="40069">MSSQRPGLNEGTLAMLGNKREQNVNPVVPSTTKSKVHRTTSNTVVDSSSFDESVKKVKQQHQANPKSDVFPIETSHTKFITKSSDTSEPGDSSTSRAIKMERSRIKNSSIRRNSRKQMENNSVSSNLNMIETFSTSGSNMITAKESKNEIISDRAGIVTEVQISQFINKERHDLIPKPVKVHIEHTLQNEALLHPSLSPPIPTSTQGQQTKTSMAKTGQAVASPGLYTKLKKKSISLIVNNTRNQTTPKSMRVLNEHSQQNKALIHQALSPPTLPSTKGQPTSTPKNATDQVNTSFSQINTSRRNVSVYNPMAVCIELNPNPNLPPQTNTQAGRKMDFSSTEQTLLKNWFLQMKLIQFQLR</sequence>
<evidence type="ECO:0000256" key="1">
    <source>
        <dbReference type="SAM" id="MobiDB-lite"/>
    </source>
</evidence>
<gene>
    <name evidence="2" type="ORF">ODALV1_LOCUS3542</name>
</gene>
<name>A0ABP1PT83_9HEXA</name>
<feature type="region of interest" description="Disordered" evidence="1">
    <location>
        <begin position="1"/>
        <end position="65"/>
    </location>
</feature>
<evidence type="ECO:0000313" key="2">
    <source>
        <dbReference type="EMBL" id="CAL8076645.1"/>
    </source>
</evidence>
<feature type="region of interest" description="Disordered" evidence="1">
    <location>
        <begin position="269"/>
        <end position="290"/>
    </location>
</feature>
<feature type="compositionally biased region" description="Polar residues" evidence="1">
    <location>
        <begin position="275"/>
        <end position="290"/>
    </location>
</feature>
<evidence type="ECO:0000313" key="3">
    <source>
        <dbReference type="Proteomes" id="UP001642540"/>
    </source>
</evidence>
<feature type="compositionally biased region" description="Polar residues" evidence="1">
    <location>
        <begin position="23"/>
        <end position="51"/>
    </location>
</feature>
<accession>A0ABP1PT83</accession>
<protein>
    <submittedName>
        <fullName evidence="2">Uncharacterized protein</fullName>
    </submittedName>
</protein>
<proteinExistence type="predicted"/>
<feature type="compositionally biased region" description="Polar residues" evidence="1">
    <location>
        <begin position="203"/>
        <end position="216"/>
    </location>
</feature>
<feature type="compositionally biased region" description="Polar residues" evidence="1">
    <location>
        <begin position="79"/>
        <end position="96"/>
    </location>
</feature>
<organism evidence="2 3">
    <name type="scientific">Orchesella dallaii</name>
    <dbReference type="NCBI Taxonomy" id="48710"/>
    <lineage>
        <taxon>Eukaryota</taxon>
        <taxon>Metazoa</taxon>
        <taxon>Ecdysozoa</taxon>
        <taxon>Arthropoda</taxon>
        <taxon>Hexapoda</taxon>
        <taxon>Collembola</taxon>
        <taxon>Entomobryomorpha</taxon>
        <taxon>Entomobryoidea</taxon>
        <taxon>Orchesellidae</taxon>
        <taxon>Orchesellinae</taxon>
        <taxon>Orchesella</taxon>
    </lineage>
</organism>
<feature type="region of interest" description="Disordered" evidence="1">
    <location>
        <begin position="194"/>
        <end position="220"/>
    </location>
</feature>
<feature type="region of interest" description="Disordered" evidence="1">
    <location>
        <begin position="79"/>
        <end position="122"/>
    </location>
</feature>
<dbReference type="Proteomes" id="UP001642540">
    <property type="component" value="Unassembled WGS sequence"/>
</dbReference>
<keyword evidence="3" id="KW-1185">Reference proteome</keyword>
<dbReference type="EMBL" id="CAXLJM020000012">
    <property type="protein sequence ID" value="CAL8076645.1"/>
    <property type="molecule type" value="Genomic_DNA"/>
</dbReference>
<comment type="caution">
    <text evidence="2">The sequence shown here is derived from an EMBL/GenBank/DDBJ whole genome shotgun (WGS) entry which is preliminary data.</text>
</comment>
<reference evidence="2 3" key="1">
    <citation type="submission" date="2024-08" db="EMBL/GenBank/DDBJ databases">
        <authorList>
            <person name="Cucini C."/>
            <person name="Frati F."/>
        </authorList>
    </citation>
    <scope>NUCLEOTIDE SEQUENCE [LARGE SCALE GENOMIC DNA]</scope>
</reference>